<keyword evidence="1" id="KW-0812">Transmembrane</keyword>
<feature type="transmembrane region" description="Helical" evidence="1">
    <location>
        <begin position="15"/>
        <end position="33"/>
    </location>
</feature>
<dbReference type="InterPro" id="IPR011042">
    <property type="entry name" value="6-blade_b-propeller_TolB-like"/>
</dbReference>
<keyword evidence="1" id="KW-1133">Transmembrane helix</keyword>
<dbReference type="GeneID" id="81605336"/>
<dbReference type="Proteomes" id="UP001213681">
    <property type="component" value="Unassembled WGS sequence"/>
</dbReference>
<dbReference type="PANTHER" id="PTHR11799:SF20">
    <property type="entry name" value="SMP-30_GLUCONOLACTONASE_LRE-LIKE REGION DOMAIN-CONTAINING PROTEIN"/>
    <property type="match status" value="1"/>
</dbReference>
<dbReference type="InterPro" id="IPR051288">
    <property type="entry name" value="Serum_paraoxonase/arylesterase"/>
</dbReference>
<reference evidence="2" key="1">
    <citation type="submission" date="2022-12" db="EMBL/GenBank/DDBJ databases">
        <authorList>
            <person name="Petersen C."/>
        </authorList>
    </citation>
    <scope>NUCLEOTIDE SEQUENCE</scope>
    <source>
        <strain evidence="2">IBT 16125</strain>
    </source>
</reference>
<comment type="caution">
    <text evidence="2">The sequence shown here is derived from an EMBL/GenBank/DDBJ whole genome shotgun (WGS) entry which is preliminary data.</text>
</comment>
<dbReference type="AlphaFoldDB" id="A0AAD6FXP9"/>
<proteinExistence type="predicted"/>
<protein>
    <submittedName>
        <fullName evidence="2">Calcium-dependent phosphotriesterase</fullName>
    </submittedName>
</protein>
<gene>
    <name evidence="2" type="ORF">N7458_011711</name>
</gene>
<organism evidence="2 3">
    <name type="scientific">Penicillium daleae</name>
    <dbReference type="NCBI Taxonomy" id="63821"/>
    <lineage>
        <taxon>Eukaryota</taxon>
        <taxon>Fungi</taxon>
        <taxon>Dikarya</taxon>
        <taxon>Ascomycota</taxon>
        <taxon>Pezizomycotina</taxon>
        <taxon>Eurotiomycetes</taxon>
        <taxon>Eurotiomycetidae</taxon>
        <taxon>Eurotiales</taxon>
        <taxon>Aspergillaceae</taxon>
        <taxon>Penicillium</taxon>
    </lineage>
</organism>
<evidence type="ECO:0000313" key="2">
    <source>
        <dbReference type="EMBL" id="KAJ5432555.1"/>
    </source>
</evidence>
<reference evidence="2" key="2">
    <citation type="journal article" date="2023" name="IMA Fungus">
        <title>Comparative genomic study of the Penicillium genus elucidates a diverse pangenome and 15 lateral gene transfer events.</title>
        <authorList>
            <person name="Petersen C."/>
            <person name="Sorensen T."/>
            <person name="Nielsen M.R."/>
            <person name="Sondergaard T.E."/>
            <person name="Sorensen J.L."/>
            <person name="Fitzpatrick D.A."/>
            <person name="Frisvad J.C."/>
            <person name="Nielsen K.L."/>
        </authorList>
    </citation>
    <scope>NUCLEOTIDE SEQUENCE</scope>
    <source>
        <strain evidence="2">IBT 16125</strain>
    </source>
</reference>
<sequence length="414" mass="45828">MVEVIQTPKRGNRMFLAWATVVLVVAIAYRIYLHATFTLIFGFGRVIQPIEDFPWDCERIQHPLLEGCEDVWLDHSSRKLYGACTSLRSRTGWNPGGSLFNVSARSRTDHISVLNIDEPGPDGLYGLHQLKFDYPGDLDLHGFDIKRIGDQQHQQRFWLINHRPPVDPATGEPLNPRKVGANSTIEIFDLEASSSTLVHVKTIASEAIISPNNLAVANDGVGILVTNDHDEKAGMFRDRVIFFGGGSLTYCRSDTGSCDVVATENCSFPNGVVRGRDGRFYVSHSASGMITVHEESDNGLVEVDSIPLNVPLDNLSVDKEGNIIAAAIPHSVGFMQAADDPYNRVAAASVFMVRDRDRTDGDSERFNYETVKVIEDRDAKFLPTTTVAVHDAQTHRLFLAGGFSPFLSVCQRRI</sequence>
<dbReference type="PANTHER" id="PTHR11799">
    <property type="entry name" value="PARAOXONASE"/>
    <property type="match status" value="1"/>
</dbReference>
<keyword evidence="1" id="KW-0472">Membrane</keyword>
<dbReference type="EMBL" id="JAPVEA010000009">
    <property type="protein sequence ID" value="KAJ5432555.1"/>
    <property type="molecule type" value="Genomic_DNA"/>
</dbReference>
<name>A0AAD6FXP9_9EURO</name>
<keyword evidence="3" id="KW-1185">Reference proteome</keyword>
<dbReference type="SUPFAM" id="SSF63829">
    <property type="entry name" value="Calcium-dependent phosphotriesterase"/>
    <property type="match status" value="1"/>
</dbReference>
<dbReference type="RefSeq" id="XP_056759847.1">
    <property type="nucleotide sequence ID" value="XM_056915093.1"/>
</dbReference>
<accession>A0AAD6FXP9</accession>
<dbReference type="Gene3D" id="2.120.10.30">
    <property type="entry name" value="TolB, C-terminal domain"/>
    <property type="match status" value="1"/>
</dbReference>
<evidence type="ECO:0000313" key="3">
    <source>
        <dbReference type="Proteomes" id="UP001213681"/>
    </source>
</evidence>
<evidence type="ECO:0000256" key="1">
    <source>
        <dbReference type="SAM" id="Phobius"/>
    </source>
</evidence>